<dbReference type="NCBIfam" id="TIGR02009">
    <property type="entry name" value="PGMB-YQAB-SF"/>
    <property type="match status" value="1"/>
</dbReference>
<evidence type="ECO:0000259" key="6">
    <source>
        <dbReference type="Pfam" id="PF03632"/>
    </source>
</evidence>
<dbReference type="InterPro" id="IPR006439">
    <property type="entry name" value="HAD-SF_hydro_IA"/>
</dbReference>
<dbReference type="GO" id="GO:0005975">
    <property type="term" value="P:carbohydrate metabolic process"/>
    <property type="evidence" value="ECO:0007669"/>
    <property type="project" value="InterPro"/>
</dbReference>
<dbReference type="SUPFAM" id="SSF74650">
    <property type="entry name" value="Galactose mutarotase-like"/>
    <property type="match status" value="1"/>
</dbReference>
<dbReference type="Pfam" id="PF00702">
    <property type="entry name" value="Hydrolase"/>
    <property type="match status" value="1"/>
</dbReference>
<sequence>MESFGWTVIESQFDPTHLHHQETVFTLGNGYLGTRGSFEEGYPGECSTTLIHGVYDDIPVVYTELVNCPNWLPIVITIGGETFRLDQGQTLHYQRQLDLRLGLLSREIRWRSPAGHTVDIYFERFTSLADQHVLVQRCQVTSVDFTGEIEIQASINGEVDNQGVKHWEFVEQSITDNTLWLHTRTLNSAIDLAIAAKLLIVDFPAEIQALRTQNCPGLGTTVQIQPGQTITLEKLVTVFTSRDRVDPVGEALGLLNCLPSYTTVFAAHVAAWAKVWQDSDIVIEGDLKAQLAVRYNIFQLLAVAPRHDNRVSIPAKTLSGYAYRGHIFWDTEIFIVPFLTLTQPALARNLLTYRYKTLAGARRKAQEAGYEGALFAWESAKTGDEVTPRWVPGPDGKIIRIWCSDIELHINNDIAYAVWHYWQNTGDDAWMREYGAEIILDTANYWASRAEWNKERGAYEISDVIGPDEYHEKINNNAFTNGMVQWHLQTALGVWDWLTRSDSDRATILKQQLKLNKKRFQQWAEISQNLVFNQNADTGLIEQFDGFFDLKDVPLTEYEPRTKSMQVILGIEGANQQQVLKQPDVLMLLYLLRDRTNRQTLQTNWDYYNPRTDHTYGSSLGPAIHAILGCELGQPEEAYKHFMRSALVDLEDVRGNANEGIHAASAGGVWQALIFGFAGVKLTPEGPISSPHLPPGWTRLKFRLQWRNQWYEFDIQESATSDQQSAMISSSTSNSQLATPNIKGVIFDLDGVITDTADFHYLGWKRITDEEGIPYDWETNEKMRGLTRRDSLLYILGDKKVSEATIQDMMERKNNYYLELIKEMTPDKLLPGVLNLLNELRAAGIKVALGSSSKNAHLVLQRLGIEDKFDAIADGYSVENPKPAPDLFLHAAAQLNLSPEECVVIEDATAGVEAALSAGMYAVGLGPVERVGDADVVLPNLEGVQWSDLLTQIAVSSQSSDVRSLKV</sequence>
<feature type="site" description="Important for catalytic activity and assists the phosphoryl transfer reaction to Asp8 by balancing charge and orienting the reacting groups" evidence="5">
    <location>
        <position position="851"/>
    </location>
</feature>
<dbReference type="Gene3D" id="1.50.10.10">
    <property type="match status" value="1"/>
</dbReference>
<dbReference type="SUPFAM" id="SSF48208">
    <property type="entry name" value="Six-hairpin glycosidases"/>
    <property type="match status" value="1"/>
</dbReference>
<evidence type="ECO:0000256" key="2">
    <source>
        <dbReference type="PIRSR" id="PIRSR610972-1"/>
    </source>
</evidence>
<evidence type="ECO:0000256" key="4">
    <source>
        <dbReference type="PIRSR" id="PIRSR610972-3"/>
    </source>
</evidence>
<feature type="binding site" evidence="4">
    <location>
        <position position="907"/>
    </location>
    <ligand>
        <name>Mg(2+)</name>
        <dbReference type="ChEBI" id="CHEBI:18420"/>
    </ligand>
</feature>
<dbReference type="SFLD" id="SFLDG01135">
    <property type="entry name" value="C1.5.6:_HAD__Beta-PGM__Phospha"/>
    <property type="match status" value="1"/>
</dbReference>
<name>K9VVT5_9CYAN</name>
<feature type="active site" description="Proton donor/acceptor" evidence="2">
    <location>
        <position position="750"/>
    </location>
</feature>
<dbReference type="STRING" id="1173022.Cri9333_1325"/>
<feature type="binding site" evidence="3">
    <location>
        <begin position="783"/>
        <end position="788"/>
    </location>
    <ligand>
        <name>substrate</name>
    </ligand>
</feature>
<dbReference type="Gene3D" id="1.10.150.240">
    <property type="entry name" value="Putative phosphatase, domain 2"/>
    <property type="match status" value="1"/>
</dbReference>
<keyword evidence="10" id="KW-1185">Reference proteome</keyword>
<keyword evidence="4" id="KW-0479">Metal-binding</keyword>
<dbReference type="InterPro" id="IPR036412">
    <property type="entry name" value="HAD-like_sf"/>
</dbReference>
<feature type="binding site" evidence="3">
    <location>
        <begin position="851"/>
        <end position="855"/>
    </location>
    <ligand>
        <name>substrate</name>
    </ligand>
</feature>
<dbReference type="RefSeq" id="WP_015202345.1">
    <property type="nucleotide sequence ID" value="NC_019753.1"/>
</dbReference>
<dbReference type="EMBL" id="CP003620">
    <property type="protein sequence ID" value="AFZ12223.1"/>
    <property type="molecule type" value="Genomic_DNA"/>
</dbReference>
<dbReference type="PATRIC" id="fig|1173022.3.peg.1438"/>
<dbReference type="InterPro" id="IPR010972">
    <property type="entry name" value="Beta-PGM"/>
</dbReference>
<evidence type="ECO:0000313" key="9">
    <source>
        <dbReference type="EMBL" id="AFZ12223.1"/>
    </source>
</evidence>
<keyword evidence="9" id="KW-0808">Transferase</keyword>
<dbReference type="CDD" id="cd02598">
    <property type="entry name" value="HAD_BPGM"/>
    <property type="match status" value="1"/>
</dbReference>
<comment type="cofactor">
    <cofactor evidence="4">
        <name>Mg(2+)</name>
        <dbReference type="ChEBI" id="CHEBI:18420"/>
    </cofactor>
    <text evidence="4">Binds 2 magnesium ions per subunit.</text>
</comment>
<dbReference type="EC" id="2.4.1.230" evidence="9"/>
<evidence type="ECO:0000259" key="7">
    <source>
        <dbReference type="Pfam" id="PF03633"/>
    </source>
</evidence>
<feature type="domain" description="Glycoside hydrolase family 65 C-terminal" evidence="7">
    <location>
        <begin position="690"/>
        <end position="718"/>
    </location>
</feature>
<feature type="binding site" evidence="3">
    <location>
        <position position="764"/>
    </location>
    <ligand>
        <name>substrate</name>
    </ligand>
</feature>
<dbReference type="GO" id="GO:0033831">
    <property type="term" value="F:kojibiose phosphorylase activity"/>
    <property type="evidence" value="ECO:0007669"/>
    <property type="project" value="UniProtKB-EC"/>
</dbReference>
<feature type="domain" description="Glycoside hydrolase family 65 central catalytic" evidence="6">
    <location>
        <begin position="294"/>
        <end position="671"/>
    </location>
</feature>
<evidence type="ECO:0000256" key="1">
    <source>
        <dbReference type="ARBA" id="ARBA00006171"/>
    </source>
</evidence>
<dbReference type="GO" id="GO:0004553">
    <property type="term" value="F:hydrolase activity, hydrolyzing O-glycosyl compounds"/>
    <property type="evidence" value="ECO:0007669"/>
    <property type="project" value="TreeGrafter"/>
</dbReference>
<dbReference type="InterPro" id="IPR037018">
    <property type="entry name" value="GH65_N"/>
</dbReference>
<proteinExistence type="inferred from homology"/>
<dbReference type="SFLD" id="SFLDS00003">
    <property type="entry name" value="Haloacid_Dehalogenase"/>
    <property type="match status" value="1"/>
</dbReference>
<dbReference type="GO" id="GO:0030246">
    <property type="term" value="F:carbohydrate binding"/>
    <property type="evidence" value="ECO:0007669"/>
    <property type="project" value="InterPro"/>
</dbReference>
<dbReference type="Proteomes" id="UP000010472">
    <property type="component" value="Chromosome"/>
</dbReference>
<feature type="site" description="Important for catalytic activity and assists the phosphoryl transfer reaction to Asp8 by balancing charge and orienting the reacting groups" evidence="5">
    <location>
        <position position="882"/>
    </location>
</feature>
<dbReference type="OrthoDB" id="414934at2"/>
<dbReference type="AlphaFoldDB" id="K9VVT5"/>
<dbReference type="PANTHER" id="PTHR11051:SF8">
    <property type="entry name" value="PROTEIN-GLUCOSYLGALACTOSYLHYDROXYLYSINE GLUCOSIDASE"/>
    <property type="match status" value="1"/>
</dbReference>
<dbReference type="Pfam" id="PF03636">
    <property type="entry name" value="Glyco_hydro_65N"/>
    <property type="match status" value="1"/>
</dbReference>
<feature type="binding site" evidence="3">
    <location>
        <begin position="748"/>
        <end position="750"/>
    </location>
    <ligand>
        <name>substrate</name>
    </ligand>
</feature>
<dbReference type="SFLD" id="SFLDG01129">
    <property type="entry name" value="C1.5:_HAD__Beta-PGM__Phosphata"/>
    <property type="match status" value="1"/>
</dbReference>
<feature type="binding site" evidence="3">
    <location>
        <position position="791"/>
    </location>
    <ligand>
        <name>substrate</name>
    </ligand>
</feature>
<dbReference type="InterPro" id="IPR023198">
    <property type="entry name" value="PGP-like_dom2"/>
</dbReference>
<dbReference type="NCBIfam" id="TIGR01990">
    <property type="entry name" value="bPGM"/>
    <property type="match status" value="1"/>
</dbReference>
<dbReference type="SUPFAM" id="SSF56784">
    <property type="entry name" value="HAD-like"/>
    <property type="match status" value="1"/>
</dbReference>
<dbReference type="InterPro" id="IPR011013">
    <property type="entry name" value="Gal_mutarotase_sf_dom"/>
</dbReference>
<dbReference type="Gene3D" id="2.60.420.10">
    <property type="entry name" value="Maltose phosphorylase, domain 3"/>
    <property type="match status" value="1"/>
</dbReference>
<dbReference type="InterPro" id="IPR012341">
    <property type="entry name" value="6hp_glycosidase-like_sf"/>
</dbReference>
<organism evidence="9 10">
    <name type="scientific">Crinalium epipsammum PCC 9333</name>
    <dbReference type="NCBI Taxonomy" id="1173022"/>
    <lineage>
        <taxon>Bacteria</taxon>
        <taxon>Bacillati</taxon>
        <taxon>Cyanobacteriota</taxon>
        <taxon>Cyanophyceae</taxon>
        <taxon>Gomontiellales</taxon>
        <taxon>Gomontiellaceae</taxon>
        <taxon>Crinalium</taxon>
    </lineage>
</organism>
<keyword evidence="4" id="KW-0460">Magnesium</keyword>
<dbReference type="eggNOG" id="COG0637">
    <property type="taxonomic scope" value="Bacteria"/>
</dbReference>
<dbReference type="Pfam" id="PF03632">
    <property type="entry name" value="Glyco_hydro_65m"/>
    <property type="match status" value="1"/>
</dbReference>
<evidence type="ECO:0000259" key="8">
    <source>
        <dbReference type="Pfam" id="PF03636"/>
    </source>
</evidence>
<dbReference type="InterPro" id="IPR005195">
    <property type="entry name" value="Glyco_hydro_65_M"/>
</dbReference>
<keyword evidence="9" id="KW-0413">Isomerase</keyword>
<feature type="active site" description="Nucleophile" evidence="2">
    <location>
        <position position="748"/>
    </location>
</feature>
<dbReference type="EC" id="5.4.2.6" evidence="9"/>
<accession>K9VVT5</accession>
<dbReference type="Gene3D" id="2.70.98.40">
    <property type="entry name" value="Glycoside hydrolase, family 65, N-terminal domain"/>
    <property type="match status" value="1"/>
</dbReference>
<dbReference type="KEGG" id="cep:Cri9333_1325"/>
<feature type="binding site" evidence="3">
    <location>
        <position position="813"/>
    </location>
    <ligand>
        <name>substrate</name>
    </ligand>
</feature>
<dbReference type="eggNOG" id="COG1554">
    <property type="taxonomic scope" value="Bacteria"/>
</dbReference>
<evidence type="ECO:0000256" key="5">
    <source>
        <dbReference type="PIRSR" id="PIRSR610972-4"/>
    </source>
</evidence>
<dbReference type="InterPro" id="IPR005194">
    <property type="entry name" value="Glyco_hydro_65_C"/>
</dbReference>
<dbReference type="InterPro" id="IPR023214">
    <property type="entry name" value="HAD_sf"/>
</dbReference>
<dbReference type="InterPro" id="IPR010976">
    <property type="entry name" value="B-phosphoglucomutase_hydrolase"/>
</dbReference>
<gene>
    <name evidence="9" type="ORF">Cri9333_1325</name>
</gene>
<protein>
    <submittedName>
        <fullName evidence="9">Beta-phosphoglucomutase</fullName>
        <ecNumber evidence="9">2.4.1.230</ecNumber>
        <ecNumber evidence="9">5.4.2.6</ecNumber>
    </submittedName>
</protein>
<dbReference type="InterPro" id="IPR005196">
    <property type="entry name" value="Glyco_hydro_65_N"/>
</dbReference>
<feature type="binding site" evidence="3">
    <location>
        <position position="882"/>
    </location>
    <ligand>
        <name>substrate</name>
    </ligand>
</feature>
<dbReference type="NCBIfam" id="TIGR01509">
    <property type="entry name" value="HAD-SF-IA-v3"/>
    <property type="match status" value="1"/>
</dbReference>
<dbReference type="Pfam" id="PF03633">
    <property type="entry name" value="Glyco_hydro_65C"/>
    <property type="match status" value="1"/>
</dbReference>
<reference evidence="9 10" key="1">
    <citation type="submission" date="2012-06" db="EMBL/GenBank/DDBJ databases">
        <title>Finished chromosome of genome of Crinalium epipsammum PCC 9333.</title>
        <authorList>
            <consortium name="US DOE Joint Genome Institute"/>
            <person name="Gugger M."/>
            <person name="Coursin T."/>
            <person name="Rippka R."/>
            <person name="Tandeau De Marsac N."/>
            <person name="Huntemann M."/>
            <person name="Wei C.-L."/>
            <person name="Han J."/>
            <person name="Detter J.C."/>
            <person name="Han C."/>
            <person name="Tapia R."/>
            <person name="Davenport K."/>
            <person name="Daligault H."/>
            <person name="Erkkila T."/>
            <person name="Gu W."/>
            <person name="Munk A.C.C."/>
            <person name="Teshima H."/>
            <person name="Xu Y."/>
            <person name="Chain P."/>
            <person name="Chen A."/>
            <person name="Krypides N."/>
            <person name="Mavromatis K."/>
            <person name="Markowitz V."/>
            <person name="Szeto E."/>
            <person name="Ivanova N."/>
            <person name="Mikhailova N."/>
            <person name="Ovchinnikova G."/>
            <person name="Pagani I."/>
            <person name="Pati A."/>
            <person name="Goodwin L."/>
            <person name="Peters L."/>
            <person name="Pitluck S."/>
            <person name="Woyke T."/>
            <person name="Kerfeld C."/>
        </authorList>
    </citation>
    <scope>NUCLEOTIDE SEQUENCE [LARGE SCALE GENOMIC DNA]</scope>
    <source>
        <strain evidence="9 10">PCC 9333</strain>
    </source>
</reference>
<dbReference type="GO" id="GO:0008801">
    <property type="term" value="F:beta-phosphoglucomutase activity"/>
    <property type="evidence" value="ECO:0007669"/>
    <property type="project" value="UniProtKB-EC"/>
</dbReference>
<dbReference type="InterPro" id="IPR008928">
    <property type="entry name" value="6-hairpin_glycosidase_sf"/>
</dbReference>
<dbReference type="GO" id="GO:0000287">
    <property type="term" value="F:magnesium ion binding"/>
    <property type="evidence" value="ECO:0007669"/>
    <property type="project" value="InterPro"/>
</dbReference>
<evidence type="ECO:0000313" key="10">
    <source>
        <dbReference type="Proteomes" id="UP000010472"/>
    </source>
</evidence>
<feature type="binding site" evidence="4">
    <location>
        <position position="748"/>
    </location>
    <ligand>
        <name>Mg(2+)</name>
        <dbReference type="ChEBI" id="CHEBI:18420"/>
    </ligand>
</feature>
<dbReference type="Gene3D" id="3.40.50.1000">
    <property type="entry name" value="HAD superfamily/HAD-like"/>
    <property type="match status" value="1"/>
</dbReference>
<feature type="domain" description="Glycoside hydrolase family 65 N-terminal" evidence="8">
    <location>
        <begin position="10"/>
        <end position="242"/>
    </location>
</feature>
<dbReference type="HOGENOM" id="CLU_006285_0_1_3"/>
<comment type="similarity">
    <text evidence="1">Belongs to the HAD-like hydrolase superfamily. CbbY/CbbZ/Gph/YieH family.</text>
</comment>
<keyword evidence="9" id="KW-0328">Glycosyltransferase</keyword>
<dbReference type="PANTHER" id="PTHR11051">
    <property type="entry name" value="GLYCOSYL HYDROLASE-RELATED"/>
    <property type="match status" value="1"/>
</dbReference>
<feature type="binding site" evidence="4">
    <location>
        <position position="750"/>
    </location>
    <ligand>
        <name>Mg(2+)</name>
        <dbReference type="ChEBI" id="CHEBI:18420"/>
    </ligand>
</feature>
<feature type="binding site" evidence="4">
    <location>
        <position position="906"/>
    </location>
    <ligand>
        <name>Mg(2+)</name>
        <dbReference type="ChEBI" id="CHEBI:18420"/>
    </ligand>
</feature>
<evidence type="ECO:0000256" key="3">
    <source>
        <dbReference type="PIRSR" id="PIRSR610972-2"/>
    </source>
</evidence>